<protein>
    <submittedName>
        <fullName evidence="2">Uncharacterized protein</fullName>
    </submittedName>
</protein>
<dbReference type="Proteomes" id="UP000030745">
    <property type="component" value="Unassembled WGS sequence"/>
</dbReference>
<reference evidence="2 3" key="1">
    <citation type="journal article" date="2013" name="PLoS Genet.">
        <title>Distinctive expansion of potential virulence genes in the genome of the oomycete fish pathogen Saprolegnia parasitica.</title>
        <authorList>
            <person name="Jiang R.H."/>
            <person name="de Bruijn I."/>
            <person name="Haas B.J."/>
            <person name="Belmonte R."/>
            <person name="Lobach L."/>
            <person name="Christie J."/>
            <person name="van den Ackerveken G."/>
            <person name="Bottin A."/>
            <person name="Bulone V."/>
            <person name="Diaz-Moreno S.M."/>
            <person name="Dumas B."/>
            <person name="Fan L."/>
            <person name="Gaulin E."/>
            <person name="Govers F."/>
            <person name="Grenville-Briggs L.J."/>
            <person name="Horner N.R."/>
            <person name="Levin J.Z."/>
            <person name="Mammella M."/>
            <person name="Meijer H.J."/>
            <person name="Morris P."/>
            <person name="Nusbaum C."/>
            <person name="Oome S."/>
            <person name="Phillips A.J."/>
            <person name="van Rooyen D."/>
            <person name="Rzeszutek E."/>
            <person name="Saraiva M."/>
            <person name="Secombes C.J."/>
            <person name="Seidl M.F."/>
            <person name="Snel B."/>
            <person name="Stassen J.H."/>
            <person name="Sykes S."/>
            <person name="Tripathy S."/>
            <person name="van den Berg H."/>
            <person name="Vega-Arreguin J.C."/>
            <person name="Wawra S."/>
            <person name="Young S.K."/>
            <person name="Zeng Q."/>
            <person name="Dieguez-Uribeondo J."/>
            <person name="Russ C."/>
            <person name="Tyler B.M."/>
            <person name="van West P."/>
        </authorList>
    </citation>
    <scope>NUCLEOTIDE SEQUENCE [LARGE SCALE GENOMIC DNA]</scope>
    <source>
        <strain evidence="2 3">CBS 223.65</strain>
    </source>
</reference>
<evidence type="ECO:0000313" key="2">
    <source>
        <dbReference type="EMBL" id="KDO16579.1"/>
    </source>
</evidence>
<evidence type="ECO:0000313" key="3">
    <source>
        <dbReference type="Proteomes" id="UP000030745"/>
    </source>
</evidence>
<feature type="region of interest" description="Disordered" evidence="1">
    <location>
        <begin position="1"/>
        <end position="57"/>
    </location>
</feature>
<organism evidence="2 3">
    <name type="scientific">Saprolegnia parasitica (strain CBS 223.65)</name>
    <dbReference type="NCBI Taxonomy" id="695850"/>
    <lineage>
        <taxon>Eukaryota</taxon>
        <taxon>Sar</taxon>
        <taxon>Stramenopiles</taxon>
        <taxon>Oomycota</taxon>
        <taxon>Saprolegniomycetes</taxon>
        <taxon>Saprolegniales</taxon>
        <taxon>Saprolegniaceae</taxon>
        <taxon>Saprolegnia</taxon>
    </lineage>
</organism>
<name>A0A067BDY8_SAPPC</name>
<feature type="compositionally biased region" description="Low complexity" evidence="1">
    <location>
        <begin position="22"/>
        <end position="57"/>
    </location>
</feature>
<proteinExistence type="predicted"/>
<feature type="region of interest" description="Disordered" evidence="1">
    <location>
        <begin position="143"/>
        <end position="167"/>
    </location>
</feature>
<accession>A0A067BDY8</accession>
<dbReference type="VEuPathDB" id="FungiDB:SPRG_17909"/>
<dbReference type="AlphaFoldDB" id="A0A067BDY8"/>
<feature type="non-terminal residue" evidence="2">
    <location>
        <position position="1"/>
    </location>
</feature>
<gene>
    <name evidence="2" type="ORF">SPRG_17909</name>
</gene>
<dbReference type="RefSeq" id="XP_012212715.1">
    <property type="nucleotide sequence ID" value="XM_012357325.1"/>
</dbReference>
<evidence type="ECO:0000256" key="1">
    <source>
        <dbReference type="SAM" id="MobiDB-lite"/>
    </source>
</evidence>
<dbReference type="KEGG" id="spar:SPRG_17909"/>
<dbReference type="EMBL" id="KK584041">
    <property type="protein sequence ID" value="KDO16579.1"/>
    <property type="molecule type" value="Genomic_DNA"/>
</dbReference>
<sequence>SQKTEHPRSAAAQDASSEPMYSPAEAAKATTSSAPAPAAAQAVPAAAQAATSDQVSVDAATGRAINMDRIDSSSDAKPSAWFPAPDLTSNFLDDEEAFDKAMRHNIKFTMADAREICGELQPPDFREALGPLADLRRKIGTDFQFRIPGPPVDENDGITPGAPSQQE</sequence>
<dbReference type="GeneID" id="24139437"/>
<keyword evidence="3" id="KW-1185">Reference proteome</keyword>